<gene>
    <name evidence="3" type="ORF">PIIN_01650</name>
</gene>
<dbReference type="HOGENOM" id="CLU_033094_0_0_1"/>
<keyword evidence="1" id="KW-1133">Transmembrane helix</keyword>
<dbReference type="Pfam" id="PF00487">
    <property type="entry name" value="FA_desaturase"/>
    <property type="match status" value="1"/>
</dbReference>
<sequence length="445" mass="49548">MALRRPAAALKQATTPEDDVATFVVPDLSVKDLLSVIPQHCFKRSALRSFSYVVWDCFLLGAIYKGTKYAEAQLLPTIDYPHPYLETAAYYGLWSLYGYAAGLVATGIWVIAHECGHQAFSESKFINNTMGWILHSSLGVPYHSWRISHAKHHASTGHMNLDQVFVPKTRSELRLPPLDPAKDDPLGIKVSDEVMKEMWEAIGDSPFSAATYGALQLLFGWPMYLIRNATGQRSYPRFTNHFQPSSVIFAPHQRDQILLSDVGVLLWIAALVYSSMTFGFGTMMRVYGVPYLWVNSWLVLITFLQHTDPMLPHYRAAAFNFQRGALSTLDRSLLGGAGPFFGWLGGFLTHGISETHVLHHVCSKIPHYHAWEASDALRKRLASAGIHLQGAPGGWSEVVKTIRQCKFVEDEGDVVFYKNAYGNAACKAVYNEPVSDSGLDMTADS</sequence>
<keyword evidence="1" id="KW-0812">Transmembrane</keyword>
<dbReference type="GO" id="GO:0006629">
    <property type="term" value="P:lipid metabolic process"/>
    <property type="evidence" value="ECO:0007669"/>
    <property type="project" value="InterPro"/>
</dbReference>
<dbReference type="InParanoid" id="G4T937"/>
<dbReference type="InterPro" id="IPR012171">
    <property type="entry name" value="Fatty_acid_desaturase"/>
</dbReference>
<proteinExistence type="predicted"/>
<dbReference type="InterPro" id="IPR005804">
    <property type="entry name" value="FA_desaturase_dom"/>
</dbReference>
<organism evidence="3 4">
    <name type="scientific">Serendipita indica (strain DSM 11827)</name>
    <name type="common">Root endophyte fungus</name>
    <name type="synonym">Piriformospora indica</name>
    <dbReference type="NCBI Taxonomy" id="1109443"/>
    <lineage>
        <taxon>Eukaryota</taxon>
        <taxon>Fungi</taxon>
        <taxon>Dikarya</taxon>
        <taxon>Basidiomycota</taxon>
        <taxon>Agaricomycotina</taxon>
        <taxon>Agaricomycetes</taxon>
        <taxon>Sebacinales</taxon>
        <taxon>Serendipitaceae</taxon>
        <taxon>Serendipita</taxon>
    </lineage>
</organism>
<dbReference type="PANTHER" id="PTHR32100">
    <property type="entry name" value="OMEGA-6 FATTY ACID DESATURASE, CHLOROPLASTIC"/>
    <property type="match status" value="1"/>
</dbReference>
<dbReference type="Proteomes" id="UP000007148">
    <property type="component" value="Unassembled WGS sequence"/>
</dbReference>
<accession>G4T937</accession>
<feature type="transmembrane region" description="Helical" evidence="1">
    <location>
        <begin position="258"/>
        <end position="280"/>
    </location>
</feature>
<dbReference type="AlphaFoldDB" id="G4T937"/>
<keyword evidence="4" id="KW-1185">Reference proteome</keyword>
<protein>
    <submittedName>
        <fullName evidence="3">Related to Delta-12 fatty acid desaturase</fullName>
    </submittedName>
</protein>
<dbReference type="OrthoDB" id="1461976at2759"/>
<name>G4T937_SERID</name>
<dbReference type="STRING" id="1109443.G4T937"/>
<evidence type="ECO:0000256" key="1">
    <source>
        <dbReference type="SAM" id="Phobius"/>
    </source>
</evidence>
<dbReference type="GO" id="GO:0016491">
    <property type="term" value="F:oxidoreductase activity"/>
    <property type="evidence" value="ECO:0007669"/>
    <property type="project" value="InterPro"/>
</dbReference>
<evidence type="ECO:0000313" key="3">
    <source>
        <dbReference type="EMBL" id="CCA67826.1"/>
    </source>
</evidence>
<feature type="domain" description="Fatty acid desaturase" evidence="2">
    <location>
        <begin position="94"/>
        <end position="387"/>
    </location>
</feature>
<evidence type="ECO:0000313" key="4">
    <source>
        <dbReference type="Proteomes" id="UP000007148"/>
    </source>
</evidence>
<dbReference type="eggNOG" id="ENOG502QQNB">
    <property type="taxonomic scope" value="Eukaryota"/>
</dbReference>
<dbReference type="OMA" id="FYLFHNY"/>
<evidence type="ECO:0000259" key="2">
    <source>
        <dbReference type="Pfam" id="PF00487"/>
    </source>
</evidence>
<comment type="caution">
    <text evidence="3">The sequence shown here is derived from an EMBL/GenBank/DDBJ whole genome shotgun (WGS) entry which is preliminary data.</text>
</comment>
<keyword evidence="1" id="KW-0472">Membrane</keyword>
<dbReference type="CDD" id="cd03507">
    <property type="entry name" value="Delta12-FADS-like"/>
    <property type="match status" value="1"/>
</dbReference>
<dbReference type="EMBL" id="CAFZ01000020">
    <property type="protein sequence ID" value="CCA67826.1"/>
    <property type="molecule type" value="Genomic_DNA"/>
</dbReference>
<reference evidence="3 4" key="1">
    <citation type="journal article" date="2011" name="PLoS Pathog.">
        <title>Endophytic Life Strategies Decoded by Genome and Transcriptome Analyses of the Mutualistic Root Symbiont Piriformospora indica.</title>
        <authorList>
            <person name="Zuccaro A."/>
            <person name="Lahrmann U."/>
            <person name="Guldener U."/>
            <person name="Langen G."/>
            <person name="Pfiffi S."/>
            <person name="Biedenkopf D."/>
            <person name="Wong P."/>
            <person name="Samans B."/>
            <person name="Grimm C."/>
            <person name="Basiewicz M."/>
            <person name="Murat C."/>
            <person name="Martin F."/>
            <person name="Kogel K.H."/>
        </authorList>
    </citation>
    <scope>NUCLEOTIDE SEQUENCE [LARGE SCALE GENOMIC DNA]</scope>
    <source>
        <strain evidence="3 4">DSM 11827</strain>
    </source>
</reference>
<feature type="transmembrane region" description="Helical" evidence="1">
    <location>
        <begin position="87"/>
        <end position="112"/>
    </location>
</feature>